<dbReference type="GO" id="GO:0005576">
    <property type="term" value="C:extracellular region"/>
    <property type="evidence" value="ECO:0007669"/>
    <property type="project" value="UniProtKB-SubCell"/>
</dbReference>
<keyword evidence="11 13" id="KW-0326">Glycosidase</keyword>
<dbReference type="PROSITE" id="PS51910">
    <property type="entry name" value="GH18_2"/>
    <property type="match status" value="1"/>
</dbReference>
<dbReference type="OrthoDB" id="1873160at2759"/>
<evidence type="ECO:0000256" key="11">
    <source>
        <dbReference type="ARBA" id="ARBA00023295"/>
    </source>
</evidence>
<evidence type="ECO:0000256" key="10">
    <source>
        <dbReference type="ARBA" id="ARBA00023277"/>
    </source>
</evidence>
<dbReference type="InterPro" id="IPR001223">
    <property type="entry name" value="Glyco_hydro18_cat"/>
</dbReference>
<dbReference type="EMBL" id="JAAALK010000288">
    <property type="protein sequence ID" value="KAG8055976.1"/>
    <property type="molecule type" value="Genomic_DNA"/>
</dbReference>
<comment type="catalytic activity">
    <reaction evidence="1">
        <text>Random endo-hydrolysis of N-acetyl-beta-D-glucosaminide (1-&gt;4)-beta-linkages in chitin and chitodextrins.</text>
        <dbReference type="EC" id="3.2.1.14"/>
    </reaction>
</comment>
<dbReference type="Proteomes" id="UP000729402">
    <property type="component" value="Unassembled WGS sequence"/>
</dbReference>
<evidence type="ECO:0000256" key="2">
    <source>
        <dbReference type="ARBA" id="ARBA00004613"/>
    </source>
</evidence>
<evidence type="ECO:0000256" key="5">
    <source>
        <dbReference type="ARBA" id="ARBA00022525"/>
    </source>
</evidence>
<dbReference type="FunFam" id="3.20.20.80:FF:000015">
    <property type="entry name" value="Acidic endochitinase SE2"/>
    <property type="match status" value="1"/>
</dbReference>
<reference evidence="16" key="2">
    <citation type="submission" date="2021-02" db="EMBL/GenBank/DDBJ databases">
        <authorList>
            <person name="Kimball J.A."/>
            <person name="Haas M.W."/>
            <person name="Macchietto M."/>
            <person name="Kono T."/>
            <person name="Duquette J."/>
            <person name="Shao M."/>
        </authorList>
    </citation>
    <scope>NUCLEOTIDE SEQUENCE</scope>
    <source>
        <tissue evidence="16">Fresh leaf tissue</tissue>
    </source>
</reference>
<dbReference type="GO" id="GO:0000272">
    <property type="term" value="P:polysaccharide catabolic process"/>
    <property type="evidence" value="ECO:0007669"/>
    <property type="project" value="UniProtKB-KW"/>
</dbReference>
<evidence type="ECO:0000256" key="4">
    <source>
        <dbReference type="ARBA" id="ARBA00012729"/>
    </source>
</evidence>
<dbReference type="InterPro" id="IPR050542">
    <property type="entry name" value="Glycosyl_Hydrlase18_Chitinase"/>
</dbReference>
<evidence type="ECO:0000256" key="8">
    <source>
        <dbReference type="ARBA" id="ARBA00023024"/>
    </source>
</evidence>
<keyword evidence="12" id="KW-0624">Polysaccharide degradation</keyword>
<evidence type="ECO:0000256" key="12">
    <source>
        <dbReference type="ARBA" id="ARBA00023326"/>
    </source>
</evidence>
<evidence type="ECO:0000256" key="14">
    <source>
        <dbReference type="SAM" id="SignalP"/>
    </source>
</evidence>
<evidence type="ECO:0000313" key="17">
    <source>
        <dbReference type="Proteomes" id="UP000729402"/>
    </source>
</evidence>
<feature type="chain" id="PRO_5035186107" description="chitinase" evidence="14">
    <location>
        <begin position="27"/>
        <end position="303"/>
    </location>
</feature>
<comment type="caution">
    <text evidence="16">The sequence shown here is derived from an EMBL/GenBank/DDBJ whole genome shotgun (WGS) entry which is preliminary data.</text>
</comment>
<evidence type="ECO:0000256" key="3">
    <source>
        <dbReference type="ARBA" id="ARBA00009121"/>
    </source>
</evidence>
<name>A0A8J5RLE5_ZIZPA</name>
<comment type="similarity">
    <text evidence="3">Belongs to the glycosyl hydrolase 18 family. Chitinase class II subfamily.</text>
</comment>
<dbReference type="AlphaFoldDB" id="A0A8J5RLE5"/>
<gene>
    <name evidence="16" type="ORF">GUJ93_ZPchr0001g30851</name>
</gene>
<evidence type="ECO:0000256" key="7">
    <source>
        <dbReference type="ARBA" id="ARBA00022801"/>
    </source>
</evidence>
<evidence type="ECO:0000313" key="16">
    <source>
        <dbReference type="EMBL" id="KAG8055976.1"/>
    </source>
</evidence>
<keyword evidence="6 14" id="KW-0732">Signal</keyword>
<dbReference type="CDD" id="cd02877">
    <property type="entry name" value="GH18_hevamine_XipI_class_III"/>
    <property type="match status" value="1"/>
</dbReference>
<keyword evidence="5" id="KW-0964">Secreted</keyword>
<keyword evidence="8" id="KW-0146">Chitin degradation</keyword>
<proteinExistence type="inferred from homology"/>
<dbReference type="GO" id="GO:0008843">
    <property type="term" value="F:endochitinase activity"/>
    <property type="evidence" value="ECO:0007669"/>
    <property type="project" value="UniProtKB-EC"/>
</dbReference>
<dbReference type="EC" id="3.2.1.14" evidence="4"/>
<dbReference type="PANTHER" id="PTHR45708">
    <property type="entry name" value="ENDOCHITINASE"/>
    <property type="match status" value="1"/>
</dbReference>
<keyword evidence="7 13" id="KW-0378">Hydrolase</keyword>
<evidence type="ECO:0000256" key="13">
    <source>
        <dbReference type="RuleBase" id="RU000489"/>
    </source>
</evidence>
<accession>A0A8J5RLE5</accession>
<dbReference type="InterPro" id="IPR001579">
    <property type="entry name" value="Glyco_hydro_18_chit_AS"/>
</dbReference>
<evidence type="ECO:0000259" key="15">
    <source>
        <dbReference type="PROSITE" id="PS51910"/>
    </source>
</evidence>
<sequence length="303" mass="31363">MAAKLKFSPLVALILIAGMGAGMSRAGNIAVYWGQNGNEGSLADACNSGLYAYVMVSFLTSFGNNGQSPVLNLAGHCDPGSGGCTGLSTEIEACQSQNVKVLLSLGGAGGSYSLASTDDAQSVADYLWNNFPGGSSSSRPLGDAVLDGIDFDIENGNPAHYDDLARILSQYSSQGKKVILTAAPQCPYPDASLGPALQTGLFDNVWVQFYNNPSCQYASGDASSMLSAWSTWTSSVTAGSFYLGLPASTAATETPGNGYVPPGDLTSVVLPGVNGASNYGGIMLWSRYFDVQNNYSDQVKGSV</sequence>
<dbReference type="PROSITE" id="PS01095">
    <property type="entry name" value="GH18_1"/>
    <property type="match status" value="1"/>
</dbReference>
<comment type="subcellular location">
    <subcellularLocation>
        <location evidence="2">Secreted</location>
    </subcellularLocation>
</comment>
<feature type="domain" description="GH18" evidence="15">
    <location>
        <begin position="27"/>
        <end position="303"/>
    </location>
</feature>
<protein>
    <recommendedName>
        <fullName evidence="4">chitinase</fullName>
        <ecNumber evidence="4">3.2.1.14</ecNumber>
    </recommendedName>
</protein>
<keyword evidence="17" id="KW-1185">Reference proteome</keyword>
<evidence type="ECO:0000256" key="6">
    <source>
        <dbReference type="ARBA" id="ARBA00022729"/>
    </source>
</evidence>
<reference evidence="16" key="1">
    <citation type="journal article" date="2021" name="bioRxiv">
        <title>Whole Genome Assembly and Annotation of Northern Wild Rice, Zizania palustris L., Supports a Whole Genome Duplication in the Zizania Genus.</title>
        <authorList>
            <person name="Haas M."/>
            <person name="Kono T."/>
            <person name="Macchietto M."/>
            <person name="Millas R."/>
            <person name="McGilp L."/>
            <person name="Shao M."/>
            <person name="Duquette J."/>
            <person name="Hirsch C.N."/>
            <person name="Kimball J."/>
        </authorList>
    </citation>
    <scope>NUCLEOTIDE SEQUENCE</scope>
    <source>
        <tissue evidence="16">Fresh leaf tissue</tissue>
    </source>
</reference>
<dbReference type="InterPro" id="IPR045321">
    <property type="entry name" value="Cts1-like"/>
</dbReference>
<dbReference type="Pfam" id="PF00704">
    <property type="entry name" value="Glyco_hydro_18"/>
    <property type="match status" value="1"/>
</dbReference>
<feature type="signal peptide" evidence="14">
    <location>
        <begin position="1"/>
        <end position="26"/>
    </location>
</feature>
<dbReference type="GO" id="GO:0006032">
    <property type="term" value="P:chitin catabolic process"/>
    <property type="evidence" value="ECO:0007669"/>
    <property type="project" value="UniProtKB-KW"/>
</dbReference>
<organism evidence="16 17">
    <name type="scientific">Zizania palustris</name>
    <name type="common">Northern wild rice</name>
    <dbReference type="NCBI Taxonomy" id="103762"/>
    <lineage>
        <taxon>Eukaryota</taxon>
        <taxon>Viridiplantae</taxon>
        <taxon>Streptophyta</taxon>
        <taxon>Embryophyta</taxon>
        <taxon>Tracheophyta</taxon>
        <taxon>Spermatophyta</taxon>
        <taxon>Magnoliopsida</taxon>
        <taxon>Liliopsida</taxon>
        <taxon>Poales</taxon>
        <taxon>Poaceae</taxon>
        <taxon>BOP clade</taxon>
        <taxon>Oryzoideae</taxon>
        <taxon>Oryzeae</taxon>
        <taxon>Zizaniinae</taxon>
        <taxon>Zizania</taxon>
    </lineage>
</organism>
<evidence type="ECO:0000256" key="1">
    <source>
        <dbReference type="ARBA" id="ARBA00000822"/>
    </source>
</evidence>
<keyword evidence="10" id="KW-0119">Carbohydrate metabolism</keyword>
<dbReference type="PANTHER" id="PTHR45708:SF22">
    <property type="entry name" value="ACIDIC ENDOCHITINASE"/>
    <property type="match status" value="1"/>
</dbReference>
<keyword evidence="9" id="KW-1015">Disulfide bond</keyword>
<evidence type="ECO:0000256" key="9">
    <source>
        <dbReference type="ARBA" id="ARBA00023157"/>
    </source>
</evidence>